<accession>A0A811UXG6</accession>
<organism evidence="3 4">
    <name type="scientific">Ceratitis capitata</name>
    <name type="common">Mediterranean fruit fly</name>
    <name type="synonym">Tephritis capitata</name>
    <dbReference type="NCBI Taxonomy" id="7213"/>
    <lineage>
        <taxon>Eukaryota</taxon>
        <taxon>Metazoa</taxon>
        <taxon>Ecdysozoa</taxon>
        <taxon>Arthropoda</taxon>
        <taxon>Hexapoda</taxon>
        <taxon>Insecta</taxon>
        <taxon>Pterygota</taxon>
        <taxon>Neoptera</taxon>
        <taxon>Endopterygota</taxon>
        <taxon>Diptera</taxon>
        <taxon>Brachycera</taxon>
        <taxon>Muscomorpha</taxon>
        <taxon>Tephritoidea</taxon>
        <taxon>Tephritidae</taxon>
        <taxon>Ceratitis</taxon>
        <taxon>Ceratitis</taxon>
    </lineage>
</organism>
<proteinExistence type="predicted"/>
<evidence type="ECO:0000256" key="1">
    <source>
        <dbReference type="ARBA" id="ARBA00022460"/>
    </source>
</evidence>
<keyword evidence="2" id="KW-0677">Repeat</keyword>
<dbReference type="Pfam" id="PF14223">
    <property type="entry name" value="Retrotran_gag_2"/>
    <property type="match status" value="1"/>
</dbReference>
<keyword evidence="1" id="KW-0193">Cuticle</keyword>
<evidence type="ECO:0000313" key="3">
    <source>
        <dbReference type="EMBL" id="CAD7003952.1"/>
    </source>
</evidence>
<dbReference type="GO" id="GO:0042302">
    <property type="term" value="F:structural constituent of cuticle"/>
    <property type="evidence" value="ECO:0007669"/>
    <property type="project" value="UniProtKB-KW"/>
</dbReference>
<reference evidence="3" key="1">
    <citation type="submission" date="2020-11" db="EMBL/GenBank/DDBJ databases">
        <authorList>
            <person name="Whitehead M."/>
        </authorList>
    </citation>
    <scope>NUCLEOTIDE SEQUENCE</scope>
    <source>
        <strain evidence="3">EGII</strain>
    </source>
</reference>
<evidence type="ECO:0000256" key="2">
    <source>
        <dbReference type="ARBA" id="ARBA00022737"/>
    </source>
</evidence>
<name>A0A811UXG6_CERCA</name>
<dbReference type="AlphaFoldDB" id="A0A811UXG6"/>
<dbReference type="Proteomes" id="UP000606786">
    <property type="component" value="Unassembled WGS sequence"/>
</dbReference>
<dbReference type="PANTHER" id="PTHR39068:SF2">
    <property type="entry name" value="MIP24391P"/>
    <property type="match status" value="1"/>
</dbReference>
<sequence length="455" mass="50415">MRAILIKNDLWGFADGSIVKPDNENVLAEWKMFDQKASADITLAISPQELGLISECITAREIWLRLEATFQSKGPARKATLLKRIALSRMSEEESWRDHLNSFFDAVAKLKEIGVAVGDELISILLLYSLRRRMKRLGAQWKRETNCRKPEILRVKYLKTYSTPAEHHTIRSTGQFDLTVRDRGHDRGVFRFRIAHYLAYFCYFISRLTNSKSNQMAFKFIVFSALLAAASAGVLHHPVTYAHIANPAVDAVASTHQNVVRSFDGTVSQYSKNIQTPYSSVHKSDTRVSNNVYTPAVAKTLTYAAPAVTKTYASAPSHTVYEHHETTPAVYEHQESLPTAAVYTHAAPAVAKTVTYAAPAVAAKTISYAAPAHQLYHHEAPVTKTISYAAPAPAPVYQHEVPIATTTYNHGPAASTYTHNSPSVAAYGSSQTVHYSPAEMVSHMSFDGFGTHWGF</sequence>
<dbReference type="OrthoDB" id="6630852at2759"/>
<dbReference type="EMBL" id="CAJHJT010000034">
    <property type="protein sequence ID" value="CAD7003952.1"/>
    <property type="molecule type" value="Genomic_DNA"/>
</dbReference>
<dbReference type="PANTHER" id="PTHR39068">
    <property type="entry name" value="LARVAL/PUPAL CUTICLE PROTEIN H1C-LIKE PROTEIN-RELATED"/>
    <property type="match status" value="1"/>
</dbReference>
<comment type="caution">
    <text evidence="3">The sequence shown here is derived from an EMBL/GenBank/DDBJ whole genome shotgun (WGS) entry which is preliminary data.</text>
</comment>
<evidence type="ECO:0000313" key="4">
    <source>
        <dbReference type="Proteomes" id="UP000606786"/>
    </source>
</evidence>
<protein>
    <submittedName>
        <fullName evidence="3">(Mediterranean fruit fly) hypothetical protein</fullName>
    </submittedName>
</protein>
<keyword evidence="4" id="KW-1185">Reference proteome</keyword>
<dbReference type="Pfam" id="PF11018">
    <property type="entry name" value="Cuticle_3"/>
    <property type="match status" value="1"/>
</dbReference>
<gene>
    <name evidence="3" type="ORF">CCAP1982_LOCUS12374</name>
</gene>
<dbReference type="InterPro" id="IPR022727">
    <property type="entry name" value="Cuticle_C1"/>
</dbReference>